<evidence type="ECO:0000256" key="1">
    <source>
        <dbReference type="SAM" id="MobiDB-lite"/>
    </source>
</evidence>
<evidence type="ECO:0000313" key="2">
    <source>
        <dbReference type="EMBL" id="KAF7508970.1"/>
    </source>
</evidence>
<name>A0A8H7APT3_9EURO</name>
<evidence type="ECO:0000313" key="3">
    <source>
        <dbReference type="Proteomes" id="UP000606974"/>
    </source>
</evidence>
<sequence>MDTPVSRSKRVSVPFSRHDQMYNRSNSETNTHPSLIIVSFSTISPTPALICTITPAFPFPLLSLSRPQPFPSLDGELNTTPSPGPNPVVLPGLLSDPAAPFACCTVG</sequence>
<dbReference type="Proteomes" id="UP000606974">
    <property type="component" value="Unassembled WGS sequence"/>
</dbReference>
<dbReference type="EMBL" id="JAACFV010000047">
    <property type="protein sequence ID" value="KAF7508970.1"/>
    <property type="molecule type" value="Genomic_DNA"/>
</dbReference>
<feature type="region of interest" description="Disordered" evidence="1">
    <location>
        <begin position="72"/>
        <end position="91"/>
    </location>
</feature>
<feature type="region of interest" description="Disordered" evidence="1">
    <location>
        <begin position="1"/>
        <end position="29"/>
    </location>
</feature>
<protein>
    <submittedName>
        <fullName evidence="2">Uncharacterized protein</fullName>
    </submittedName>
</protein>
<dbReference type="AlphaFoldDB" id="A0A8H7APT3"/>
<comment type="caution">
    <text evidence="2">The sequence shown here is derived from an EMBL/GenBank/DDBJ whole genome shotgun (WGS) entry which is preliminary data.</text>
</comment>
<gene>
    <name evidence="2" type="ORF">GJ744_008526</name>
</gene>
<organism evidence="2 3">
    <name type="scientific">Endocarpon pusillum</name>
    <dbReference type="NCBI Taxonomy" id="364733"/>
    <lineage>
        <taxon>Eukaryota</taxon>
        <taxon>Fungi</taxon>
        <taxon>Dikarya</taxon>
        <taxon>Ascomycota</taxon>
        <taxon>Pezizomycotina</taxon>
        <taxon>Eurotiomycetes</taxon>
        <taxon>Chaetothyriomycetidae</taxon>
        <taxon>Verrucariales</taxon>
        <taxon>Verrucariaceae</taxon>
        <taxon>Endocarpon</taxon>
    </lineage>
</organism>
<reference evidence="2" key="1">
    <citation type="submission" date="2020-02" db="EMBL/GenBank/DDBJ databases">
        <authorList>
            <person name="Palmer J.M."/>
        </authorList>
    </citation>
    <scope>NUCLEOTIDE SEQUENCE</scope>
    <source>
        <strain evidence="2">EPUS1.4</strain>
        <tissue evidence="2">Thallus</tissue>
    </source>
</reference>
<proteinExistence type="predicted"/>
<accession>A0A8H7APT3</accession>
<keyword evidence="3" id="KW-1185">Reference proteome</keyword>